<evidence type="ECO:0000313" key="6">
    <source>
        <dbReference type="Proteomes" id="UP001144372"/>
    </source>
</evidence>
<dbReference type="InterPro" id="IPR003702">
    <property type="entry name" value="ActCoA_hydro_N"/>
</dbReference>
<feature type="binding site" evidence="2">
    <location>
        <position position="358"/>
    </location>
    <ligand>
        <name>CoA</name>
        <dbReference type="ChEBI" id="CHEBI:57287"/>
    </ligand>
</feature>
<dbReference type="Gene3D" id="3.40.1080.20">
    <property type="entry name" value="Acetyl-CoA hydrolase/transferase C-terminal domain"/>
    <property type="match status" value="1"/>
</dbReference>
<comment type="similarity">
    <text evidence="1">Belongs to the acetyl-CoA hydrolase/transferase family.</text>
</comment>
<dbReference type="InterPro" id="IPR017821">
    <property type="entry name" value="Succinate_CoA_transferase"/>
</dbReference>
<dbReference type="GO" id="GO:0008775">
    <property type="term" value="F:acetate CoA-transferase activity"/>
    <property type="evidence" value="ECO:0007669"/>
    <property type="project" value="InterPro"/>
</dbReference>
<comment type="caution">
    <text evidence="5">The sequence shown here is derived from an EMBL/GenBank/DDBJ whole genome shotgun (WGS) entry which is preliminary data.</text>
</comment>
<organism evidence="5 6">
    <name type="scientific">Desulforhabdus amnigena</name>
    <dbReference type="NCBI Taxonomy" id="40218"/>
    <lineage>
        <taxon>Bacteria</taxon>
        <taxon>Pseudomonadati</taxon>
        <taxon>Thermodesulfobacteriota</taxon>
        <taxon>Syntrophobacteria</taxon>
        <taxon>Syntrophobacterales</taxon>
        <taxon>Syntrophobacteraceae</taxon>
        <taxon>Desulforhabdus</taxon>
    </lineage>
</organism>
<dbReference type="SUPFAM" id="SSF100950">
    <property type="entry name" value="NagB/RpiA/CoA transferase-like"/>
    <property type="match status" value="2"/>
</dbReference>
<evidence type="ECO:0000259" key="4">
    <source>
        <dbReference type="Pfam" id="PF13336"/>
    </source>
</evidence>
<dbReference type="GO" id="GO:0003986">
    <property type="term" value="F:acetyl-CoA hydrolase activity"/>
    <property type="evidence" value="ECO:0007669"/>
    <property type="project" value="TreeGrafter"/>
</dbReference>
<dbReference type="GO" id="GO:0006084">
    <property type="term" value="P:acetyl-CoA metabolic process"/>
    <property type="evidence" value="ECO:0007669"/>
    <property type="project" value="InterPro"/>
</dbReference>
<dbReference type="PANTHER" id="PTHR43609:SF1">
    <property type="entry name" value="ACETYL-COA HYDROLASE"/>
    <property type="match status" value="1"/>
</dbReference>
<evidence type="ECO:0000256" key="1">
    <source>
        <dbReference type="ARBA" id="ARBA00009632"/>
    </source>
</evidence>
<dbReference type="Gene3D" id="3.40.1080.10">
    <property type="entry name" value="Glutaconate Coenzyme A-transferase"/>
    <property type="match status" value="1"/>
</dbReference>
<feature type="domain" description="Acetyl-CoA hydrolase/transferase N-terminal" evidence="3">
    <location>
        <begin position="7"/>
        <end position="215"/>
    </location>
</feature>
<dbReference type="Proteomes" id="UP001144372">
    <property type="component" value="Unassembled WGS sequence"/>
</dbReference>
<dbReference type="EMBL" id="BSDR01000001">
    <property type="protein sequence ID" value="GLI35655.1"/>
    <property type="molecule type" value="Genomic_DNA"/>
</dbReference>
<dbReference type="RefSeq" id="WP_281795656.1">
    <property type="nucleotide sequence ID" value="NZ_BSDR01000001.1"/>
</dbReference>
<protein>
    <submittedName>
        <fullName evidence="5">Acetyl-CoA hydrolase</fullName>
    </submittedName>
</protein>
<dbReference type="Pfam" id="PF13336">
    <property type="entry name" value="AcetylCoA_hyd_C"/>
    <property type="match status" value="1"/>
</dbReference>
<dbReference type="GO" id="GO:0006083">
    <property type="term" value="P:acetate metabolic process"/>
    <property type="evidence" value="ECO:0007669"/>
    <property type="project" value="InterPro"/>
</dbReference>
<dbReference type="InterPro" id="IPR038460">
    <property type="entry name" value="AcetylCoA_hyd_C_sf"/>
</dbReference>
<dbReference type="FunFam" id="3.40.1080.20:FF:000001">
    <property type="entry name" value="Acetyl-CoA hydrolase Ach1"/>
    <property type="match status" value="1"/>
</dbReference>
<gene>
    <name evidence="5" type="ORF">DAMNIGENAA_30880</name>
</gene>
<keyword evidence="6" id="KW-1185">Reference proteome</keyword>
<name>A0A9W6L9Z4_9BACT</name>
<dbReference type="NCBIfam" id="TIGR03458">
    <property type="entry name" value="YgfH_subfam"/>
    <property type="match status" value="1"/>
</dbReference>
<feature type="domain" description="Acetyl-CoA hydrolase/transferase C-terminal" evidence="4">
    <location>
        <begin position="319"/>
        <end position="463"/>
    </location>
</feature>
<dbReference type="AlphaFoldDB" id="A0A9W6L9Z4"/>
<dbReference type="InterPro" id="IPR026888">
    <property type="entry name" value="AcetylCoA_hyd_C"/>
</dbReference>
<evidence type="ECO:0000313" key="5">
    <source>
        <dbReference type="EMBL" id="GLI35655.1"/>
    </source>
</evidence>
<dbReference type="Pfam" id="PF02550">
    <property type="entry name" value="AcetylCoA_hydro"/>
    <property type="match status" value="1"/>
</dbReference>
<keyword evidence="5" id="KW-0378">Hydrolase</keyword>
<dbReference type="InterPro" id="IPR037171">
    <property type="entry name" value="NagB/RpiA_transferase-like"/>
</dbReference>
<feature type="binding site" evidence="2">
    <location>
        <position position="382"/>
    </location>
    <ligand>
        <name>CoA</name>
        <dbReference type="ChEBI" id="CHEBI:57287"/>
    </ligand>
</feature>
<accession>A0A9W6L9Z4</accession>
<evidence type="ECO:0000259" key="3">
    <source>
        <dbReference type="Pfam" id="PF02550"/>
    </source>
</evidence>
<evidence type="ECO:0000256" key="2">
    <source>
        <dbReference type="PIRSR" id="PIRSR617821-2"/>
    </source>
</evidence>
<dbReference type="PANTHER" id="PTHR43609">
    <property type="entry name" value="ACETYL-COA HYDROLASE"/>
    <property type="match status" value="1"/>
</dbReference>
<sequence>MPKINGYPKLTAQEAAERIPDGATVAFSGFSNAGTAKAIPRALAVRARTLHQSEVPFKIRVLTGGACGGSVDELLAQSEAISWRAPYQSAPTLRKQINQQKVEYLDMHLSGVGRTVLSGFFGKLDVAVIEATDVTPDGRVYLSSSIGVSPTFLRCAEHVLIELNSYHSRRLPEMHDIVIMDPPPRRQPTPIHDPLTRMGFPYAVVDPKKIIGIVETDEPDHIPSVSVPSAVNYKIAEHVVQFFLKEMETGHIPKEFLPLQAGVGKTANGVMEALGSHPDIPPFKMYTLAIHDWLVRLMEQGKLLGASASSLSLTPAMLNRVYENMDYFVSRIVLRPQEISNDPGVVRRLGVIAMNSAIEVDIYGNVNSSHVFGTDMVNGIGGSGEFTRNSFLSVMMVPSIARGGRISNVVPMCPHIDSNEHSVQIIVTDQGLADLRGLGPMQRAKRIIENCAHPAYREYLFKYIEQSRSGHIRHNLDTCYELHINLMEHGAMLPDLDLSTISEN</sequence>
<dbReference type="InterPro" id="IPR046433">
    <property type="entry name" value="ActCoA_hydro"/>
</dbReference>
<feature type="binding site" evidence="2">
    <location>
        <position position="378"/>
    </location>
    <ligand>
        <name>CoA</name>
        <dbReference type="ChEBI" id="CHEBI:57287"/>
    </ligand>
</feature>
<reference evidence="5" key="1">
    <citation type="submission" date="2022-12" db="EMBL/GenBank/DDBJ databases">
        <title>Reference genome sequencing for broad-spectrum identification of bacterial and archaeal isolates by mass spectrometry.</title>
        <authorList>
            <person name="Sekiguchi Y."/>
            <person name="Tourlousse D.M."/>
        </authorList>
    </citation>
    <scope>NUCLEOTIDE SEQUENCE</scope>
    <source>
        <strain evidence="5">ASRB1</strain>
    </source>
</reference>
<proteinExistence type="inferred from homology"/>